<evidence type="ECO:0000259" key="9">
    <source>
        <dbReference type="PROSITE" id="PS50885"/>
    </source>
</evidence>
<dbReference type="CDD" id="cd11386">
    <property type="entry name" value="MCP_signal"/>
    <property type="match status" value="1"/>
</dbReference>
<dbReference type="SMART" id="SM00304">
    <property type="entry name" value="HAMP"/>
    <property type="match status" value="1"/>
</dbReference>
<dbReference type="GO" id="GO:0006935">
    <property type="term" value="P:chemotaxis"/>
    <property type="evidence" value="ECO:0007669"/>
    <property type="project" value="InterPro"/>
</dbReference>
<dbReference type="InterPro" id="IPR004090">
    <property type="entry name" value="Chemotax_Me-accpt_rcpt"/>
</dbReference>
<proteinExistence type="inferred from homology"/>
<dbReference type="PANTHER" id="PTHR32089:SF112">
    <property type="entry name" value="LYSOZYME-LIKE PROTEIN-RELATED"/>
    <property type="match status" value="1"/>
</dbReference>
<evidence type="ECO:0000313" key="10">
    <source>
        <dbReference type="EMBL" id="OIJ08727.1"/>
    </source>
</evidence>
<evidence type="ECO:0000259" key="8">
    <source>
        <dbReference type="PROSITE" id="PS50111"/>
    </source>
</evidence>
<feature type="transmembrane region" description="Helical" evidence="7">
    <location>
        <begin position="326"/>
        <end position="347"/>
    </location>
</feature>
<dbReference type="Proteomes" id="UP000180175">
    <property type="component" value="Chromosome"/>
</dbReference>
<evidence type="ECO:0000256" key="1">
    <source>
        <dbReference type="ARBA" id="ARBA00004236"/>
    </source>
</evidence>
<dbReference type="RefSeq" id="WP_071318455.1">
    <property type="nucleotide sequence ID" value="NZ_CP063356.2"/>
</dbReference>
<evidence type="ECO:0000313" key="11">
    <source>
        <dbReference type="EMBL" id="QOY37927.1"/>
    </source>
</evidence>
<reference evidence="11" key="4">
    <citation type="submission" date="2020-10" db="EMBL/GenBank/DDBJ databases">
        <authorList>
            <person name="Bassil N.M."/>
            <person name="Lloyd J.R."/>
        </authorList>
    </citation>
    <scope>NUCLEOTIDE SEQUENCE</scope>
    <source>
        <strain evidence="11">NB2006</strain>
    </source>
</reference>
<dbReference type="AlphaFoldDB" id="A0A1S2LAD8"/>
<dbReference type="EMBL" id="LQXD01000159">
    <property type="protein sequence ID" value="OIJ08727.1"/>
    <property type="molecule type" value="Genomic_DNA"/>
</dbReference>
<dbReference type="InterPro" id="IPR004089">
    <property type="entry name" value="MCPsignal_dom"/>
</dbReference>
<comment type="subcellular location">
    <subcellularLocation>
        <location evidence="1">Cell membrane</location>
    </subcellularLocation>
</comment>
<dbReference type="Pfam" id="PF00672">
    <property type="entry name" value="HAMP"/>
    <property type="match status" value="1"/>
</dbReference>
<dbReference type="PROSITE" id="PS50885">
    <property type="entry name" value="HAMP"/>
    <property type="match status" value="1"/>
</dbReference>
<reference evidence="11 12" key="2">
    <citation type="journal article" date="2017" name="Genome Announc.">
        <title>Draft Genome Sequences of Four Alkaliphilic Bacteria Belonging to the Anaerobacillus Genus.</title>
        <authorList>
            <person name="Bassil N.M."/>
            <person name="Lloyd J.R."/>
        </authorList>
    </citation>
    <scope>NUCLEOTIDE SEQUENCE [LARGE SCALE GENOMIC DNA]</scope>
    <source>
        <strain evidence="11 12">NB2006</strain>
    </source>
</reference>
<dbReference type="KEGG" id="aia:AWH56_010355"/>
<name>A0A1S2LAD8_9BACI</name>
<dbReference type="SUPFAM" id="SSF58104">
    <property type="entry name" value="Methyl-accepting chemotaxis protein (MCP) signaling domain"/>
    <property type="match status" value="1"/>
</dbReference>
<dbReference type="GO" id="GO:0005886">
    <property type="term" value="C:plasma membrane"/>
    <property type="evidence" value="ECO:0007669"/>
    <property type="project" value="UniProtKB-SubCell"/>
</dbReference>
<reference evidence="11 12" key="3">
    <citation type="journal article" date="2019" name="Int. J. Syst. Evol. Microbiol.">
        <title>Anaerobacillus isosaccharinicus sp. nov., an alkaliphilic bacterium which degrades isosaccharinic acid.</title>
        <authorList>
            <person name="Bassil N.M."/>
            <person name="Lloyd J.R."/>
        </authorList>
    </citation>
    <scope>NUCLEOTIDE SEQUENCE [LARGE SCALE GENOMIC DNA]</scope>
    <source>
        <strain evidence="11 12">NB2006</strain>
    </source>
</reference>
<dbReference type="GO" id="GO:0004888">
    <property type="term" value="F:transmembrane signaling receptor activity"/>
    <property type="evidence" value="ECO:0007669"/>
    <property type="project" value="InterPro"/>
</dbReference>
<dbReference type="GO" id="GO:0007165">
    <property type="term" value="P:signal transduction"/>
    <property type="evidence" value="ECO:0007669"/>
    <property type="project" value="UniProtKB-KW"/>
</dbReference>
<dbReference type="Pfam" id="PF00015">
    <property type="entry name" value="MCPsignal"/>
    <property type="match status" value="1"/>
</dbReference>
<dbReference type="OrthoDB" id="2489132at2"/>
<dbReference type="Gene3D" id="1.10.287.950">
    <property type="entry name" value="Methyl-accepting chemotaxis protein"/>
    <property type="match status" value="1"/>
</dbReference>
<evidence type="ECO:0000256" key="6">
    <source>
        <dbReference type="PROSITE-ProRule" id="PRU00284"/>
    </source>
</evidence>
<keyword evidence="3 7" id="KW-0472">Membrane</keyword>
<keyword evidence="7" id="KW-0812">Transmembrane</keyword>
<comment type="similarity">
    <text evidence="5">Belongs to the methyl-accepting chemotaxis (MCP) protein family.</text>
</comment>
<dbReference type="SMART" id="SM00283">
    <property type="entry name" value="MA"/>
    <property type="match status" value="1"/>
</dbReference>
<keyword evidence="2" id="KW-1003">Cell membrane</keyword>
<accession>A0A1S2LAD8</accession>
<evidence type="ECO:0000256" key="3">
    <source>
        <dbReference type="ARBA" id="ARBA00023136"/>
    </source>
</evidence>
<organism evidence="10 12">
    <name type="scientific">Anaerobacillus isosaccharinicus</name>
    <dbReference type="NCBI Taxonomy" id="1532552"/>
    <lineage>
        <taxon>Bacteria</taxon>
        <taxon>Bacillati</taxon>
        <taxon>Bacillota</taxon>
        <taxon>Bacilli</taxon>
        <taxon>Bacillales</taxon>
        <taxon>Bacillaceae</taxon>
        <taxon>Anaerobacillus</taxon>
    </lineage>
</organism>
<feature type="domain" description="Methyl-accepting transducer" evidence="8">
    <location>
        <begin position="416"/>
        <end position="687"/>
    </location>
</feature>
<keyword evidence="12" id="KW-1185">Reference proteome</keyword>
<evidence type="ECO:0000313" key="12">
    <source>
        <dbReference type="Proteomes" id="UP000180175"/>
    </source>
</evidence>
<sequence>MESIFRPGLAFLNRFTFKKKFLIIFIFIGIPISGLFISYIQQLNKEINFSKGEQIGLTYVNTVSMLMKNTQQHRGLSVGFLNGEKTLEGDLAKKQAEINNIYQQLEVLITNSNDTLSVKNDYDRILVRWQELSNGLYTLTSTKSFQEHTDLINIQLDLLGEITDASRLSTDNDLVNNLLIALVTDKLPRVTEYLGEARAIGTGIASKKFKSDEDQLQLLFSKQSVEIYRHDARRILQSIFTFKEKQLIDLKTQSENLIDEVEKIGAFIDDNFIMSSNIEINAQDYFEAVTTSIDEVYSFIDFATSVLEKRLDERIGDLQFARNSGILLTAVTGTISIYLFLAFYVGVQNNISIIKSATEKIAEGDLTEKITIISKDEFQQISESVNVMVQSFNKIVASNQRVAEEVALSTNDLAMVTEETAKATEQITLSMEDVSRIVEMQLSNAKESQNTLQDLSQSLFTISSASNIVAASSQFMSTQAQKGNGTVEKTIEQMAMIKTAVSNTEAIIDRLNLRSANISNIVTMITTIADQTNLLALNAAIEAARAGDAGKGFAVVAAEVRKLAENSSVSANNIQKLIDETLTDTKLAIEAMKNVSEETDAGIGDVEDTKETFQTIYQSTMQVVTGIDDVANLSREMTGKLHQLTEALSSVSTLSIQVEGNTQQVAAATEEQLASMEEISSTVANLNEKAIMLEQQIDRFKV</sequence>
<dbReference type="CDD" id="cd06225">
    <property type="entry name" value="HAMP"/>
    <property type="match status" value="1"/>
</dbReference>
<dbReference type="PRINTS" id="PR00260">
    <property type="entry name" value="CHEMTRNSDUCR"/>
</dbReference>
<dbReference type="PROSITE" id="PS50111">
    <property type="entry name" value="CHEMOTAXIS_TRANSDUC_2"/>
    <property type="match status" value="1"/>
</dbReference>
<gene>
    <name evidence="11" type="ORF">AWH56_010355</name>
    <name evidence="10" type="ORF">AWH56_18565</name>
</gene>
<evidence type="ECO:0000256" key="7">
    <source>
        <dbReference type="SAM" id="Phobius"/>
    </source>
</evidence>
<protein>
    <submittedName>
        <fullName evidence="11">HAMP domain-containing protein</fullName>
    </submittedName>
</protein>
<dbReference type="PANTHER" id="PTHR32089">
    <property type="entry name" value="METHYL-ACCEPTING CHEMOTAXIS PROTEIN MCPB"/>
    <property type="match status" value="1"/>
</dbReference>
<keyword evidence="7" id="KW-1133">Transmembrane helix</keyword>
<dbReference type="Gene3D" id="6.10.340.10">
    <property type="match status" value="1"/>
</dbReference>
<dbReference type="InterPro" id="IPR003660">
    <property type="entry name" value="HAMP_dom"/>
</dbReference>
<reference evidence="10 12" key="1">
    <citation type="submission" date="2016-10" db="EMBL/GenBank/DDBJ databases">
        <title>Draft genome sequences of four alkaliphilic bacteria belonging to the Anaerobacillus genus.</title>
        <authorList>
            <person name="Bassil N.M."/>
            <person name="Lloyd J.R."/>
        </authorList>
    </citation>
    <scope>NUCLEOTIDE SEQUENCE [LARGE SCALE GENOMIC DNA]</scope>
    <source>
        <strain evidence="10 12">NB2006</strain>
    </source>
</reference>
<evidence type="ECO:0000256" key="5">
    <source>
        <dbReference type="ARBA" id="ARBA00029447"/>
    </source>
</evidence>
<evidence type="ECO:0000256" key="2">
    <source>
        <dbReference type="ARBA" id="ARBA00022475"/>
    </source>
</evidence>
<dbReference type="EMBL" id="CP063356">
    <property type="protein sequence ID" value="QOY37927.1"/>
    <property type="molecule type" value="Genomic_DNA"/>
</dbReference>
<feature type="transmembrane region" description="Helical" evidence="7">
    <location>
        <begin position="21"/>
        <end position="40"/>
    </location>
</feature>
<evidence type="ECO:0000256" key="4">
    <source>
        <dbReference type="ARBA" id="ARBA00023224"/>
    </source>
</evidence>
<feature type="domain" description="HAMP" evidence="9">
    <location>
        <begin position="354"/>
        <end position="397"/>
    </location>
</feature>
<keyword evidence="4 6" id="KW-0807">Transducer</keyword>